<proteinExistence type="inferred from homology"/>
<evidence type="ECO:0000256" key="6">
    <source>
        <dbReference type="PIRNR" id="PIRNR000077"/>
    </source>
</evidence>
<keyword evidence="2" id="KW-0813">Transport</keyword>
<dbReference type="InterPro" id="IPR013766">
    <property type="entry name" value="Thioredoxin_domain"/>
</dbReference>
<name>A0A2G3DWP2_9FIRM</name>
<evidence type="ECO:0000256" key="4">
    <source>
        <dbReference type="ARBA" id="ARBA00023157"/>
    </source>
</evidence>
<dbReference type="PROSITE" id="PS51352">
    <property type="entry name" value="THIOREDOXIN_2"/>
    <property type="match status" value="1"/>
</dbReference>
<sequence>MAARIYADDFKSKVLDSEIPVLVDFYSDSCVACKKLAPVLCELEEDYEGKLNIYKVNTNYEGDLAKEFNILSNPTLVLFKGGKDIDKQIGAKDYDDLSDWIDSNI</sequence>
<organism evidence="10 13">
    <name type="scientific">Pseudobutyrivibrio ruminis</name>
    <dbReference type="NCBI Taxonomy" id="46206"/>
    <lineage>
        <taxon>Bacteria</taxon>
        <taxon>Bacillati</taxon>
        <taxon>Bacillota</taxon>
        <taxon>Clostridia</taxon>
        <taxon>Lachnospirales</taxon>
        <taxon>Lachnospiraceae</taxon>
        <taxon>Pseudobutyrivibrio</taxon>
    </lineage>
</organism>
<dbReference type="PANTHER" id="PTHR45663:SF11">
    <property type="entry name" value="GEO12009P1"/>
    <property type="match status" value="1"/>
</dbReference>
<protein>
    <recommendedName>
        <fullName evidence="6">Thioredoxin</fullName>
    </recommendedName>
</protein>
<dbReference type="InterPro" id="IPR005746">
    <property type="entry name" value="Thioredoxin"/>
</dbReference>
<keyword evidence="12" id="KW-1185">Reference proteome</keyword>
<evidence type="ECO:0000313" key="10">
    <source>
        <dbReference type="EMBL" id="PHU35290.1"/>
    </source>
</evidence>
<keyword evidence="4 8" id="KW-1015">Disulfide bond</keyword>
<feature type="site" description="Contributes to redox potential value" evidence="7">
    <location>
        <position position="31"/>
    </location>
</feature>
<evidence type="ECO:0000256" key="8">
    <source>
        <dbReference type="PIRSR" id="PIRSR000077-4"/>
    </source>
</evidence>
<dbReference type="EMBL" id="PDYH01000014">
    <property type="protein sequence ID" value="PHU40658.1"/>
    <property type="molecule type" value="Genomic_DNA"/>
</dbReference>
<evidence type="ECO:0000313" key="12">
    <source>
        <dbReference type="Proteomes" id="UP000224317"/>
    </source>
</evidence>
<dbReference type="GO" id="GO:0015035">
    <property type="term" value="F:protein-disulfide reductase activity"/>
    <property type="evidence" value="ECO:0007669"/>
    <property type="project" value="InterPro"/>
</dbReference>
<dbReference type="InterPro" id="IPR036249">
    <property type="entry name" value="Thioredoxin-like_sf"/>
</dbReference>
<dbReference type="CDD" id="cd02947">
    <property type="entry name" value="TRX_family"/>
    <property type="match status" value="1"/>
</dbReference>
<dbReference type="PIRSF" id="PIRSF000077">
    <property type="entry name" value="Thioredoxin"/>
    <property type="match status" value="1"/>
</dbReference>
<dbReference type="Proteomes" id="UP000224317">
    <property type="component" value="Unassembled WGS sequence"/>
</dbReference>
<dbReference type="Pfam" id="PF00085">
    <property type="entry name" value="Thioredoxin"/>
    <property type="match status" value="1"/>
</dbReference>
<evidence type="ECO:0000256" key="7">
    <source>
        <dbReference type="PIRSR" id="PIRSR000077-1"/>
    </source>
</evidence>
<dbReference type="GO" id="GO:0005737">
    <property type="term" value="C:cytoplasm"/>
    <property type="evidence" value="ECO:0007669"/>
    <property type="project" value="TreeGrafter"/>
</dbReference>
<comment type="caution">
    <text evidence="10">The sequence shown here is derived from an EMBL/GenBank/DDBJ whole genome shotgun (WGS) entry which is preliminary data.</text>
</comment>
<feature type="disulfide bond" description="Redox-active" evidence="8">
    <location>
        <begin position="30"/>
        <end position="33"/>
    </location>
</feature>
<evidence type="ECO:0000256" key="5">
    <source>
        <dbReference type="ARBA" id="ARBA00023284"/>
    </source>
</evidence>
<dbReference type="RefSeq" id="WP_090149124.1">
    <property type="nucleotide sequence ID" value="NZ_PDYF01000011.1"/>
</dbReference>
<evidence type="ECO:0000256" key="1">
    <source>
        <dbReference type="ARBA" id="ARBA00008987"/>
    </source>
</evidence>
<keyword evidence="3" id="KW-0249">Electron transport</keyword>
<reference evidence="10" key="1">
    <citation type="submission" date="2017-10" db="EMBL/GenBank/DDBJ databases">
        <title>Resolving the taxonomy of Roseburia spp., Eubacterium rectale and Agathobacter spp. through phylogenomic analysis.</title>
        <authorList>
            <person name="Sheridan P.O."/>
            <person name="Walker A.W."/>
            <person name="Duncan S.H."/>
            <person name="Scott K.P."/>
            <person name="Toole P.W.O."/>
            <person name="Luis P."/>
            <person name="Flint H.J."/>
        </authorList>
    </citation>
    <scope>NUCLEOTIDE SEQUENCE [LARGE SCALE GENOMIC DNA]</scope>
    <source>
        <strain evidence="11">JK10</strain>
        <strain evidence="10">JK626</strain>
    </source>
</reference>
<reference evidence="10" key="2">
    <citation type="submission" date="2017-10" db="EMBL/GenBank/DDBJ databases">
        <authorList>
            <person name="Banno H."/>
            <person name="Chua N.-H."/>
        </authorList>
    </citation>
    <scope>NUCLEOTIDE SEQUENCE [LARGE SCALE GENOMIC DNA]</scope>
    <source>
        <strain evidence="11">JK10</strain>
        <strain evidence="10">JK626</strain>
    </source>
</reference>
<accession>A0A2G3DWP2</accession>
<dbReference type="SUPFAM" id="SSF52833">
    <property type="entry name" value="Thioredoxin-like"/>
    <property type="match status" value="1"/>
</dbReference>
<dbReference type="PANTHER" id="PTHR45663">
    <property type="entry name" value="GEO12009P1"/>
    <property type="match status" value="1"/>
</dbReference>
<evidence type="ECO:0000313" key="13">
    <source>
        <dbReference type="Proteomes" id="UP000225889"/>
    </source>
</evidence>
<feature type="site" description="Contributes to redox potential value" evidence="7">
    <location>
        <position position="32"/>
    </location>
</feature>
<feature type="active site" description="Nucleophile" evidence="7">
    <location>
        <position position="33"/>
    </location>
</feature>
<evidence type="ECO:0000313" key="11">
    <source>
        <dbReference type="EMBL" id="PHU40658.1"/>
    </source>
</evidence>
<dbReference type="Proteomes" id="UP000225889">
    <property type="component" value="Unassembled WGS sequence"/>
</dbReference>
<feature type="domain" description="Thioredoxin" evidence="9">
    <location>
        <begin position="1"/>
        <end position="105"/>
    </location>
</feature>
<keyword evidence="5 8" id="KW-0676">Redox-active center</keyword>
<dbReference type="EMBL" id="PDYF01000011">
    <property type="protein sequence ID" value="PHU35290.1"/>
    <property type="molecule type" value="Genomic_DNA"/>
</dbReference>
<feature type="active site" description="Nucleophile" evidence="7">
    <location>
        <position position="30"/>
    </location>
</feature>
<comment type="similarity">
    <text evidence="1 6">Belongs to the thioredoxin family.</text>
</comment>
<gene>
    <name evidence="11" type="ORF">CSX00_04630</name>
    <name evidence="10" type="ORF">CSX01_08170</name>
</gene>
<evidence type="ECO:0000256" key="3">
    <source>
        <dbReference type="ARBA" id="ARBA00022982"/>
    </source>
</evidence>
<evidence type="ECO:0000259" key="9">
    <source>
        <dbReference type="PROSITE" id="PS51352"/>
    </source>
</evidence>
<feature type="site" description="Deprotonates C-terminal active site Cys" evidence="7">
    <location>
        <position position="24"/>
    </location>
</feature>
<dbReference type="Gene3D" id="3.40.30.10">
    <property type="entry name" value="Glutaredoxin"/>
    <property type="match status" value="1"/>
</dbReference>
<evidence type="ECO:0000256" key="2">
    <source>
        <dbReference type="ARBA" id="ARBA00022448"/>
    </source>
</evidence>
<dbReference type="AlphaFoldDB" id="A0A2G3DWP2"/>